<dbReference type="PANTHER" id="PTHR21324:SF2">
    <property type="entry name" value="EG:22E5.9 PROTEIN"/>
    <property type="match status" value="1"/>
</dbReference>
<evidence type="ECO:0000313" key="8">
    <source>
        <dbReference type="EMBL" id="CAK8681157.1"/>
    </source>
</evidence>
<evidence type="ECO:0000256" key="4">
    <source>
        <dbReference type="ARBA" id="ARBA00022989"/>
    </source>
</evidence>
<feature type="domain" description="CWH43-like N-terminal" evidence="7">
    <location>
        <begin position="7"/>
        <end position="116"/>
    </location>
</feature>
<organism evidence="8 9">
    <name type="scientific">Clavelina lepadiformis</name>
    <name type="common">Light-bulb sea squirt</name>
    <name type="synonym">Ascidia lepadiformis</name>
    <dbReference type="NCBI Taxonomy" id="159417"/>
    <lineage>
        <taxon>Eukaryota</taxon>
        <taxon>Metazoa</taxon>
        <taxon>Chordata</taxon>
        <taxon>Tunicata</taxon>
        <taxon>Ascidiacea</taxon>
        <taxon>Aplousobranchia</taxon>
        <taxon>Clavelinidae</taxon>
        <taxon>Clavelina</taxon>
    </lineage>
</organism>
<keyword evidence="4 6" id="KW-1133">Transmembrane helix</keyword>
<comment type="similarity">
    <text evidence="2">Belongs to the DRAM/TMEM150 family.</text>
</comment>
<feature type="transmembrane region" description="Helical" evidence="6">
    <location>
        <begin position="54"/>
        <end position="75"/>
    </location>
</feature>
<sequence length="121" mass="13533">MFVILVKNSIKPTDQKELNRCNIAALFFGIIGSLGISILGAFQTGSPGITRTMHYLGGFFAYTFVLIYAWLIAYISHALNKNGKVRLWIWIRHTLATLGSRTLVIFSVGFGLSKVQTLYFI</sequence>
<evidence type="ECO:0000256" key="6">
    <source>
        <dbReference type="SAM" id="Phobius"/>
    </source>
</evidence>
<accession>A0ABP0FRS9</accession>
<feature type="transmembrane region" description="Helical" evidence="6">
    <location>
        <begin position="21"/>
        <end position="42"/>
    </location>
</feature>
<keyword evidence="3 6" id="KW-0812">Transmembrane</keyword>
<evidence type="ECO:0000256" key="3">
    <source>
        <dbReference type="ARBA" id="ARBA00022692"/>
    </source>
</evidence>
<evidence type="ECO:0000259" key="7">
    <source>
        <dbReference type="Pfam" id="PF10277"/>
    </source>
</evidence>
<gene>
    <name evidence="8" type="ORF">CVLEPA_LOCUS11390</name>
</gene>
<keyword evidence="9" id="KW-1185">Reference proteome</keyword>
<dbReference type="Proteomes" id="UP001642483">
    <property type="component" value="Unassembled WGS sequence"/>
</dbReference>
<protein>
    <recommendedName>
        <fullName evidence="7">CWH43-like N-terminal domain-containing protein</fullName>
    </recommendedName>
</protein>
<comment type="caution">
    <text evidence="8">The sequence shown here is derived from an EMBL/GenBank/DDBJ whole genome shotgun (WGS) entry which is preliminary data.</text>
</comment>
<dbReference type="EMBL" id="CAWYQH010000079">
    <property type="protein sequence ID" value="CAK8681157.1"/>
    <property type="molecule type" value="Genomic_DNA"/>
</dbReference>
<evidence type="ECO:0000256" key="5">
    <source>
        <dbReference type="ARBA" id="ARBA00023136"/>
    </source>
</evidence>
<evidence type="ECO:0000313" key="9">
    <source>
        <dbReference type="Proteomes" id="UP001642483"/>
    </source>
</evidence>
<dbReference type="InterPro" id="IPR050911">
    <property type="entry name" value="DRAM/TMEM150_Autophagy_Mod"/>
</dbReference>
<dbReference type="InterPro" id="IPR019402">
    <property type="entry name" value="CWH43_N"/>
</dbReference>
<name>A0ABP0FRS9_CLALP</name>
<proteinExistence type="inferred from homology"/>
<reference evidence="8 9" key="1">
    <citation type="submission" date="2024-02" db="EMBL/GenBank/DDBJ databases">
        <authorList>
            <person name="Daric V."/>
            <person name="Darras S."/>
        </authorList>
    </citation>
    <scope>NUCLEOTIDE SEQUENCE [LARGE SCALE GENOMIC DNA]</scope>
</reference>
<dbReference type="Pfam" id="PF10277">
    <property type="entry name" value="Frag1"/>
    <property type="match status" value="1"/>
</dbReference>
<dbReference type="PANTHER" id="PTHR21324">
    <property type="entry name" value="FASTING-INDUCIBLE INTEGRAL MEMBRANE PROTEIN TM6P1-RELATED"/>
    <property type="match status" value="1"/>
</dbReference>
<evidence type="ECO:0000256" key="2">
    <source>
        <dbReference type="ARBA" id="ARBA00006565"/>
    </source>
</evidence>
<comment type="subcellular location">
    <subcellularLocation>
        <location evidence="1">Endomembrane system</location>
        <topology evidence="1">Multi-pass membrane protein</topology>
    </subcellularLocation>
</comment>
<evidence type="ECO:0000256" key="1">
    <source>
        <dbReference type="ARBA" id="ARBA00004127"/>
    </source>
</evidence>
<feature type="transmembrane region" description="Helical" evidence="6">
    <location>
        <begin position="87"/>
        <end position="112"/>
    </location>
</feature>
<keyword evidence="5 6" id="KW-0472">Membrane</keyword>